<proteinExistence type="predicted"/>
<dbReference type="EMBL" id="CP067089">
    <property type="protein sequence ID" value="QQO08797.1"/>
    <property type="molecule type" value="Genomic_DNA"/>
</dbReference>
<dbReference type="InterPro" id="IPR023811">
    <property type="entry name" value="CHP04076"/>
</dbReference>
<dbReference type="RefSeq" id="WP_215626103.1">
    <property type="nucleotide sequence ID" value="NZ_CP067089.2"/>
</dbReference>
<dbReference type="KEGG" id="bhc:JFL75_17990"/>
<evidence type="ECO:0000313" key="2">
    <source>
        <dbReference type="Proteomes" id="UP000595917"/>
    </source>
</evidence>
<dbReference type="NCBIfam" id="TIGR04076">
    <property type="entry name" value="TIGR04076 family protein"/>
    <property type="match status" value="1"/>
</dbReference>
<dbReference type="AlphaFoldDB" id="A0A7T7XM79"/>
<dbReference type="Proteomes" id="UP000595917">
    <property type="component" value="Chromosome"/>
</dbReference>
<protein>
    <submittedName>
        <fullName evidence="1">TIGR04076 family protein</fullName>
    </submittedName>
</protein>
<organism evidence="1 2">
    <name type="scientific">Breznakiella homolactica</name>
    <dbReference type="NCBI Taxonomy" id="2798577"/>
    <lineage>
        <taxon>Bacteria</taxon>
        <taxon>Pseudomonadati</taxon>
        <taxon>Spirochaetota</taxon>
        <taxon>Spirochaetia</taxon>
        <taxon>Spirochaetales</taxon>
        <taxon>Breznakiellaceae</taxon>
        <taxon>Breznakiella</taxon>
    </lineage>
</organism>
<name>A0A7T7XM79_9SPIR</name>
<sequence>MKRFEIEVETVTGCCAAGYKSGDRFYASGLNTPDGPFCGGAYMALFPMQNALHGGARFSFEKDPRSKTRLACPDNGCVVFTIRLLEEPGQ</sequence>
<evidence type="ECO:0000313" key="1">
    <source>
        <dbReference type="EMBL" id="QQO08797.1"/>
    </source>
</evidence>
<gene>
    <name evidence="1" type="ORF">JFL75_17990</name>
</gene>
<keyword evidence="2" id="KW-1185">Reference proteome</keyword>
<accession>A0A7T7XM79</accession>
<reference evidence="1" key="1">
    <citation type="submission" date="2021-01" db="EMBL/GenBank/DDBJ databases">
        <title>Description of Breznakiella homolactica.</title>
        <authorList>
            <person name="Song Y."/>
            <person name="Brune A."/>
        </authorList>
    </citation>
    <scope>NUCLEOTIDE SEQUENCE</scope>
    <source>
        <strain evidence="1">RmG30</strain>
    </source>
</reference>